<sequence length="259" mass="29698">MGLYSHLYAKVFVISKVLLPNYRFDLDDKRPQREVALPQGLQRKVEAHLKEYIAYKAKTVKGSQDNLILRTSTNGSINNDEGLFEQPELSSQSKAAIEKLLWRRSVQLLTQEKDWEESSDGWRMLQLRKNLPVYKEKDAILNAVSQNQIFHRMQAHPLFKRASGFSEPVVTKSQEFTKFRSKRLSTSKTSCEFPINTMLLVFQNHDIMKEKIGIHGNGEGVDPSSTIIQKRKICNKKLSCGFGNIRLGYKHLSQILGLC</sequence>
<dbReference type="EMBL" id="CM042012">
    <property type="protein sequence ID" value="KAI3751768.1"/>
    <property type="molecule type" value="Genomic_DNA"/>
</dbReference>
<proteinExistence type="predicted"/>
<evidence type="ECO:0000313" key="1">
    <source>
        <dbReference type="EMBL" id="KAI3751768.1"/>
    </source>
</evidence>
<reference evidence="1 2" key="2">
    <citation type="journal article" date="2022" name="Mol. Ecol. Resour.">
        <title>The genomes of chicory, endive, great burdock and yacon provide insights into Asteraceae paleo-polyploidization history and plant inulin production.</title>
        <authorList>
            <person name="Fan W."/>
            <person name="Wang S."/>
            <person name="Wang H."/>
            <person name="Wang A."/>
            <person name="Jiang F."/>
            <person name="Liu H."/>
            <person name="Zhao H."/>
            <person name="Xu D."/>
            <person name="Zhang Y."/>
        </authorList>
    </citation>
    <scope>NUCLEOTIDE SEQUENCE [LARGE SCALE GENOMIC DNA]</scope>
    <source>
        <strain evidence="2">cv. Punajuju</strain>
        <tissue evidence="1">Leaves</tissue>
    </source>
</reference>
<reference evidence="2" key="1">
    <citation type="journal article" date="2022" name="Mol. Ecol. Resour.">
        <title>The genomes of chicory, endive, great burdock and yacon provide insights into Asteraceae palaeo-polyploidization history and plant inulin production.</title>
        <authorList>
            <person name="Fan W."/>
            <person name="Wang S."/>
            <person name="Wang H."/>
            <person name="Wang A."/>
            <person name="Jiang F."/>
            <person name="Liu H."/>
            <person name="Zhao H."/>
            <person name="Xu D."/>
            <person name="Zhang Y."/>
        </authorList>
    </citation>
    <scope>NUCLEOTIDE SEQUENCE [LARGE SCALE GENOMIC DNA]</scope>
    <source>
        <strain evidence="2">cv. Punajuju</strain>
    </source>
</reference>
<dbReference type="Proteomes" id="UP001055811">
    <property type="component" value="Linkage Group LG04"/>
</dbReference>
<name>A0ACB9DZB8_CICIN</name>
<accession>A0ACB9DZB8</accession>
<protein>
    <submittedName>
        <fullName evidence="1">Uncharacterized protein</fullName>
    </submittedName>
</protein>
<gene>
    <name evidence="1" type="ORF">L2E82_22859</name>
</gene>
<evidence type="ECO:0000313" key="2">
    <source>
        <dbReference type="Proteomes" id="UP001055811"/>
    </source>
</evidence>
<organism evidence="1 2">
    <name type="scientific">Cichorium intybus</name>
    <name type="common">Chicory</name>
    <dbReference type="NCBI Taxonomy" id="13427"/>
    <lineage>
        <taxon>Eukaryota</taxon>
        <taxon>Viridiplantae</taxon>
        <taxon>Streptophyta</taxon>
        <taxon>Embryophyta</taxon>
        <taxon>Tracheophyta</taxon>
        <taxon>Spermatophyta</taxon>
        <taxon>Magnoliopsida</taxon>
        <taxon>eudicotyledons</taxon>
        <taxon>Gunneridae</taxon>
        <taxon>Pentapetalae</taxon>
        <taxon>asterids</taxon>
        <taxon>campanulids</taxon>
        <taxon>Asterales</taxon>
        <taxon>Asteraceae</taxon>
        <taxon>Cichorioideae</taxon>
        <taxon>Cichorieae</taxon>
        <taxon>Cichoriinae</taxon>
        <taxon>Cichorium</taxon>
    </lineage>
</organism>
<keyword evidence="2" id="KW-1185">Reference proteome</keyword>
<comment type="caution">
    <text evidence="1">The sequence shown here is derived from an EMBL/GenBank/DDBJ whole genome shotgun (WGS) entry which is preliminary data.</text>
</comment>